<keyword evidence="2" id="KW-1185">Reference proteome</keyword>
<protein>
    <submittedName>
        <fullName evidence="1">Uncharacterized protein</fullName>
    </submittedName>
</protein>
<gene>
    <name evidence="1" type="ORF">OCV47_01475</name>
</gene>
<organism evidence="1 2">
    <name type="scientific">Muricoprocola aceti</name>
    <dbReference type="NCBI Taxonomy" id="2981772"/>
    <lineage>
        <taxon>Bacteria</taxon>
        <taxon>Bacillati</taxon>
        <taxon>Bacillota</taxon>
        <taxon>Clostridia</taxon>
        <taxon>Lachnospirales</taxon>
        <taxon>Lachnospiraceae</taxon>
        <taxon>Muricoprocola</taxon>
    </lineage>
</organism>
<evidence type="ECO:0000313" key="2">
    <source>
        <dbReference type="Proteomes" id="UP001652338"/>
    </source>
</evidence>
<comment type="caution">
    <text evidence="1">The sequence shown here is derived from an EMBL/GenBank/DDBJ whole genome shotgun (WGS) entry which is preliminary data.</text>
</comment>
<proteinExistence type="predicted"/>
<evidence type="ECO:0000313" key="1">
    <source>
        <dbReference type="EMBL" id="MCU6724037.1"/>
    </source>
</evidence>
<accession>A0ABT2SHR8</accession>
<dbReference type="RefSeq" id="WP_262653261.1">
    <property type="nucleotide sequence ID" value="NZ_JAOQKE010000001.1"/>
</dbReference>
<dbReference type="Proteomes" id="UP001652338">
    <property type="component" value="Unassembled WGS sequence"/>
</dbReference>
<sequence>MEPNQEHDIPAVDQIANGENLQMYKAMIPYFPKNMQRTLALLIKMVEMNHLLSFYNSPMSACAMPETHNPEEILSQLRQYGNDRQNQQIDQISNLITMLKLYQTYNE</sequence>
<name>A0ABT2SHR8_9FIRM</name>
<reference evidence="1 2" key="1">
    <citation type="journal article" date="2021" name="ISME Commun">
        <title>Automated analysis of genomic sequences facilitates high-throughput and comprehensive description of bacteria.</title>
        <authorList>
            <person name="Hitch T.C.A."/>
        </authorList>
    </citation>
    <scope>NUCLEOTIDE SEQUENCE [LARGE SCALE GENOMIC DNA]</scope>
    <source>
        <strain evidence="1 2">Sanger_29</strain>
    </source>
</reference>
<dbReference type="EMBL" id="JAOQKE010000001">
    <property type="protein sequence ID" value="MCU6724037.1"/>
    <property type="molecule type" value="Genomic_DNA"/>
</dbReference>